<evidence type="ECO:0000256" key="7">
    <source>
        <dbReference type="RuleBase" id="RU369093"/>
    </source>
</evidence>
<keyword evidence="4 7" id="KW-0808">Transferase</keyword>
<evidence type="ECO:0000259" key="8">
    <source>
        <dbReference type="PROSITE" id="PS51698"/>
    </source>
</evidence>
<dbReference type="SUPFAM" id="SSF48371">
    <property type="entry name" value="ARM repeat"/>
    <property type="match status" value="1"/>
</dbReference>
<dbReference type="InterPro" id="IPR058678">
    <property type="entry name" value="ARM_PUB"/>
</dbReference>
<dbReference type="PANTHER" id="PTHR22849">
    <property type="entry name" value="WDSAM1 PROTEIN"/>
    <property type="match status" value="1"/>
</dbReference>
<dbReference type="PANTHER" id="PTHR22849:SF20">
    <property type="entry name" value="U-BOX DOMAIN-CONTAINING PROTEIN 27-RELATED"/>
    <property type="match status" value="1"/>
</dbReference>
<dbReference type="EC" id="2.3.2.27" evidence="7"/>
<keyword evidence="5" id="KW-0677">Repeat</keyword>
<gene>
    <name evidence="9" type="ORF">LTRI10_LOCUS21430</name>
</gene>
<dbReference type="InterPro" id="IPR013083">
    <property type="entry name" value="Znf_RING/FYVE/PHD"/>
</dbReference>
<comment type="function">
    <text evidence="2 7">Functions as an E3 ubiquitin ligase.</text>
</comment>
<proteinExistence type="predicted"/>
<dbReference type="Pfam" id="PF25598">
    <property type="entry name" value="ARM_PUB"/>
    <property type="match status" value="1"/>
</dbReference>
<dbReference type="Proteomes" id="UP001497516">
    <property type="component" value="Chromosome 4"/>
</dbReference>
<evidence type="ECO:0000256" key="3">
    <source>
        <dbReference type="ARBA" id="ARBA00004906"/>
    </source>
</evidence>
<dbReference type="InterPro" id="IPR016024">
    <property type="entry name" value="ARM-type_fold"/>
</dbReference>
<evidence type="ECO:0000313" key="10">
    <source>
        <dbReference type="Proteomes" id="UP001497516"/>
    </source>
</evidence>
<evidence type="ECO:0000256" key="5">
    <source>
        <dbReference type="ARBA" id="ARBA00022737"/>
    </source>
</evidence>
<dbReference type="PROSITE" id="PS51698">
    <property type="entry name" value="U_BOX"/>
    <property type="match status" value="1"/>
</dbReference>
<dbReference type="EMBL" id="OZ034817">
    <property type="protein sequence ID" value="CAL1379944.1"/>
    <property type="molecule type" value="Genomic_DNA"/>
</dbReference>
<keyword evidence="10" id="KW-1185">Reference proteome</keyword>
<feature type="domain" description="U-box" evidence="8">
    <location>
        <begin position="9"/>
        <end position="83"/>
    </location>
</feature>
<dbReference type="SUPFAM" id="SSF57850">
    <property type="entry name" value="RING/U-box"/>
    <property type="match status" value="1"/>
</dbReference>
<dbReference type="FunFam" id="3.30.40.10:FF:000502">
    <property type="entry name" value="RING-type E3 ubiquitin transferase"/>
    <property type="match status" value="1"/>
</dbReference>
<dbReference type="Pfam" id="PF04564">
    <property type="entry name" value="U-box"/>
    <property type="match status" value="1"/>
</dbReference>
<dbReference type="GO" id="GO:0016567">
    <property type="term" value="P:protein ubiquitination"/>
    <property type="evidence" value="ECO:0007669"/>
    <property type="project" value="UniProtKB-UniRule"/>
</dbReference>
<dbReference type="Gene3D" id="1.25.10.10">
    <property type="entry name" value="Leucine-rich Repeat Variant"/>
    <property type="match status" value="1"/>
</dbReference>
<dbReference type="InterPro" id="IPR011989">
    <property type="entry name" value="ARM-like"/>
</dbReference>
<evidence type="ECO:0000313" key="9">
    <source>
        <dbReference type="EMBL" id="CAL1379944.1"/>
    </source>
</evidence>
<reference evidence="9 10" key="1">
    <citation type="submission" date="2024-04" db="EMBL/GenBank/DDBJ databases">
        <authorList>
            <person name="Fracassetti M."/>
        </authorList>
    </citation>
    <scope>NUCLEOTIDE SEQUENCE [LARGE SCALE GENOMIC DNA]</scope>
</reference>
<dbReference type="GO" id="GO:0061630">
    <property type="term" value="F:ubiquitin protein ligase activity"/>
    <property type="evidence" value="ECO:0007669"/>
    <property type="project" value="UniProtKB-UniRule"/>
</dbReference>
<organism evidence="9 10">
    <name type="scientific">Linum trigynum</name>
    <dbReference type="NCBI Taxonomy" id="586398"/>
    <lineage>
        <taxon>Eukaryota</taxon>
        <taxon>Viridiplantae</taxon>
        <taxon>Streptophyta</taxon>
        <taxon>Embryophyta</taxon>
        <taxon>Tracheophyta</taxon>
        <taxon>Spermatophyta</taxon>
        <taxon>Magnoliopsida</taxon>
        <taxon>eudicotyledons</taxon>
        <taxon>Gunneridae</taxon>
        <taxon>Pentapetalae</taxon>
        <taxon>rosids</taxon>
        <taxon>fabids</taxon>
        <taxon>Malpighiales</taxon>
        <taxon>Linaceae</taxon>
        <taxon>Linum</taxon>
    </lineage>
</organism>
<comment type="pathway">
    <text evidence="3 7">Protein modification; protein ubiquitination.</text>
</comment>
<evidence type="ECO:0000256" key="4">
    <source>
        <dbReference type="ARBA" id="ARBA00022679"/>
    </source>
</evidence>
<dbReference type="InterPro" id="IPR003613">
    <property type="entry name" value="Ubox_domain"/>
</dbReference>
<evidence type="ECO:0000256" key="6">
    <source>
        <dbReference type="ARBA" id="ARBA00022786"/>
    </source>
</evidence>
<evidence type="ECO:0000256" key="1">
    <source>
        <dbReference type="ARBA" id="ARBA00000900"/>
    </source>
</evidence>
<dbReference type="InterPro" id="IPR045210">
    <property type="entry name" value="RING-Ubox_PUB"/>
</dbReference>
<name>A0AAV2E294_9ROSI</name>
<dbReference type="InterPro" id="IPR045185">
    <property type="entry name" value="PUB22/23/24-like"/>
</dbReference>
<dbReference type="CDD" id="cd16664">
    <property type="entry name" value="RING-Ubox_PUB"/>
    <property type="match status" value="1"/>
</dbReference>
<accession>A0AAV2E294</accession>
<comment type="catalytic activity">
    <reaction evidence="1 7">
        <text>S-ubiquitinyl-[E2 ubiquitin-conjugating enzyme]-L-cysteine + [acceptor protein]-L-lysine = [E2 ubiquitin-conjugating enzyme]-L-cysteine + N(6)-ubiquitinyl-[acceptor protein]-L-lysine.</text>
        <dbReference type="EC" id="2.3.2.27"/>
    </reaction>
</comment>
<sequence length="427" mass="46716">MVRDDLYITVPSFFRCPISLDVMESPVSLSTGVTYDRSSIQRWLDSGNNTCPATMQVLETKEFVPNDNLHRLIQIWSNSVRNNSASSASAAEEAESAPLSPDKIQLVVKEIGGEKKESGANCSLDVLSKIATFAEESGENRRFLAKMDGFVAMLADLICSDDKELSPPVVELAVRVLDSVSIEFGDFRELKRLTLIPKEKSPNSLPPSLLRVMKQGSSSQSRIAAVRIIQSIAIDAESKLALAESDGLLLYLVNSIASQTDHSLVDACLSCLISISMPKRVKPQLVRLRTIAKLREILKSPSVISASTTEKALKLLESVSSCREGMAELCGDSACVEAVVRKAMKVSDAATEVAVTILWTVCYLFRDQKAADAVIRSNGLTRILLLMQSNCSPAVRQMSTDLLRIFRVNSNSCLSSYDTKTTHIMPF</sequence>
<dbReference type="AlphaFoldDB" id="A0AAV2E294"/>
<evidence type="ECO:0000256" key="2">
    <source>
        <dbReference type="ARBA" id="ARBA00003861"/>
    </source>
</evidence>
<dbReference type="SMART" id="SM00504">
    <property type="entry name" value="Ubox"/>
    <property type="match status" value="1"/>
</dbReference>
<protein>
    <recommendedName>
        <fullName evidence="7 8">U-box domain-containing protein</fullName>
        <ecNumber evidence="7">2.3.2.27</ecNumber>
    </recommendedName>
    <alternativeName>
        <fullName evidence="7">RING-type E3 ubiquitin transferase PUB</fullName>
    </alternativeName>
</protein>
<dbReference type="Gene3D" id="3.30.40.10">
    <property type="entry name" value="Zinc/RING finger domain, C3HC4 (zinc finger)"/>
    <property type="match status" value="1"/>
</dbReference>
<keyword evidence="6 7" id="KW-0833">Ubl conjugation pathway</keyword>